<protein>
    <submittedName>
        <fullName evidence="1">Uncharacterized protein</fullName>
    </submittedName>
</protein>
<dbReference type="EMBL" id="LNYK01000002">
    <property type="protein sequence ID" value="KTD23024.1"/>
    <property type="molecule type" value="Genomic_DNA"/>
</dbReference>
<sequence>MKHQLSFMVSAYQNKHNQSDKKNAYKVKLLFNAEKEQAIDELCSVKLKFIPDNPVQPSGTVVDIYSLNWEASVEKKHQFSDKRKSKQILKEINSIPKNHLTLSSQMLLVLDIKTKECGYDNLEAIKSLEEEFLALFSERNPPPYIQQLKTIGLQFVFLEGKLKADLLAQKLFHPSQEKHLKSSSSDFCQLVEFIINAFKRGEKAIVHNQETGQTHTFVAEEYLKKTSPELTDFKPSKVSYTVYPPFYYAIATKGSYTKAMQQSGLFKINNELSNESDVVLMKTEKNTESAHVH</sequence>
<reference evidence="1 2" key="1">
    <citation type="submission" date="2015-11" db="EMBL/GenBank/DDBJ databases">
        <title>Genomic analysis of 38 Legionella species identifies large and diverse effector repertoires.</title>
        <authorList>
            <person name="Burstein D."/>
            <person name="Amaro F."/>
            <person name="Zusman T."/>
            <person name="Lifshitz Z."/>
            <person name="Cohen O."/>
            <person name="Gilbert J.A."/>
            <person name="Pupko T."/>
            <person name="Shuman H.A."/>
            <person name="Segal G."/>
        </authorList>
    </citation>
    <scope>NUCLEOTIDE SEQUENCE [LARGE SCALE GENOMIC DNA]</scope>
    <source>
        <strain evidence="1 2">ATCC 49505</strain>
    </source>
</reference>
<dbReference type="RefSeq" id="WP_058528279.1">
    <property type="nucleotide sequence ID" value="NZ_CAAAHZ010000012.1"/>
</dbReference>
<evidence type="ECO:0000313" key="2">
    <source>
        <dbReference type="Proteomes" id="UP000054997"/>
    </source>
</evidence>
<dbReference type="STRING" id="45068.Llon_0258"/>
<evidence type="ECO:0000313" key="1">
    <source>
        <dbReference type="EMBL" id="KTD23024.1"/>
    </source>
</evidence>
<proteinExistence type="predicted"/>
<dbReference type="OrthoDB" id="5654292at2"/>
<dbReference type="Proteomes" id="UP000054997">
    <property type="component" value="Unassembled WGS sequence"/>
</dbReference>
<comment type="caution">
    <text evidence="1">The sequence shown here is derived from an EMBL/GenBank/DDBJ whole genome shotgun (WGS) entry which is preliminary data.</text>
</comment>
<gene>
    <name evidence="1" type="ORF">Llon_0258</name>
</gene>
<accession>A0A0W0VS42</accession>
<organism evidence="1 2">
    <name type="scientific">Legionella londiniensis</name>
    <dbReference type="NCBI Taxonomy" id="45068"/>
    <lineage>
        <taxon>Bacteria</taxon>
        <taxon>Pseudomonadati</taxon>
        <taxon>Pseudomonadota</taxon>
        <taxon>Gammaproteobacteria</taxon>
        <taxon>Legionellales</taxon>
        <taxon>Legionellaceae</taxon>
        <taxon>Legionella</taxon>
    </lineage>
</organism>
<dbReference type="AlphaFoldDB" id="A0A0W0VS42"/>
<keyword evidence="2" id="KW-1185">Reference proteome</keyword>
<dbReference type="PATRIC" id="fig|45068.5.peg.274"/>
<name>A0A0W0VS42_9GAMM</name>